<name>A0A7M1B0A6_9BACT</name>
<dbReference type="AlphaFoldDB" id="A0A7M1B0A6"/>
<keyword evidence="2" id="KW-1185">Reference proteome</keyword>
<dbReference type="Pfam" id="PF11731">
    <property type="entry name" value="Cdd1"/>
    <property type="match status" value="1"/>
</dbReference>
<reference evidence="1 2" key="1">
    <citation type="submission" date="2019-06" db="EMBL/GenBank/DDBJ databases">
        <title>Sulfurimonas gotlandica sp. nov., a chemoautotrophic and psychrotolerant epsilonproteobacterium isolated from a pelagic redoxcline, and an emended description of the genus Sulfurimonas.</title>
        <authorList>
            <person name="Wang S."/>
            <person name="Jiang L."/>
            <person name="Shao Z."/>
        </authorList>
    </citation>
    <scope>NUCLEOTIDE SEQUENCE [LARGE SCALE GENOMIC DNA]</scope>
    <source>
        <strain evidence="1 2">B2</strain>
    </source>
</reference>
<dbReference type="KEGG" id="smax:FJR03_10120"/>
<dbReference type="Proteomes" id="UP000593910">
    <property type="component" value="Chromosome"/>
</dbReference>
<gene>
    <name evidence="1" type="ORF">FJR03_10120</name>
</gene>
<dbReference type="InterPro" id="IPR021725">
    <property type="entry name" value="Cdd1"/>
</dbReference>
<accession>A0A7M1B0A6</accession>
<protein>
    <submittedName>
        <fullName evidence="1">Mitomycin resistance protein</fullName>
    </submittedName>
</protein>
<dbReference type="EMBL" id="CP041165">
    <property type="protein sequence ID" value="QOP42072.1"/>
    <property type="molecule type" value="Genomic_DNA"/>
</dbReference>
<proteinExistence type="predicted"/>
<sequence length="95" mass="11048">MNPVKVVREETKKLTDLPNIGASIAKDLEFIGIKTPDDLKGKDPKKLYDLLCEQKASRQDPCVLDVFMSITDFMEGAEPKVWWAYTDKRKKRWKF</sequence>
<dbReference type="RefSeq" id="WP_193113393.1">
    <property type="nucleotide sequence ID" value="NZ_CP041165.1"/>
</dbReference>
<organism evidence="1 2">
    <name type="scientific">Sulfurimonas marina</name>
    <dbReference type="NCBI Taxonomy" id="2590551"/>
    <lineage>
        <taxon>Bacteria</taxon>
        <taxon>Pseudomonadati</taxon>
        <taxon>Campylobacterota</taxon>
        <taxon>Epsilonproteobacteria</taxon>
        <taxon>Campylobacterales</taxon>
        <taxon>Sulfurimonadaceae</taxon>
        <taxon>Sulfurimonas</taxon>
    </lineage>
</organism>
<evidence type="ECO:0000313" key="2">
    <source>
        <dbReference type="Proteomes" id="UP000593910"/>
    </source>
</evidence>
<evidence type="ECO:0000313" key="1">
    <source>
        <dbReference type="EMBL" id="QOP42072.1"/>
    </source>
</evidence>
<dbReference type="Gene3D" id="1.10.150.20">
    <property type="entry name" value="5' to 3' exonuclease, C-terminal subdomain"/>
    <property type="match status" value="1"/>
</dbReference>